<evidence type="ECO:0000313" key="1">
    <source>
        <dbReference type="EMBL" id="GGL39377.1"/>
    </source>
</evidence>
<protein>
    <recommendedName>
        <fullName evidence="3">DUF2236 domain-containing protein</fullName>
    </recommendedName>
</protein>
<sequence length="92" mass="9929">MTTIENSGPAGAPELRLWGPDSLSWRQGIDWKTAFTARAVLLLQVAHPVAALLRLTTAGYLLPPLRARFGIDWDTGRAGVAVASAEFRADMP</sequence>
<comment type="caution">
    <text evidence="1">The sequence shown here is derived from an EMBL/GenBank/DDBJ whole genome shotgun (WGS) entry which is preliminary data.</text>
</comment>
<dbReference type="AlphaFoldDB" id="A0A917RWA7"/>
<dbReference type="EMBL" id="BMMH01000024">
    <property type="protein sequence ID" value="GGL39377.1"/>
    <property type="molecule type" value="Genomic_DNA"/>
</dbReference>
<gene>
    <name evidence="1" type="ORF">GCM10011588_62630</name>
</gene>
<reference evidence="1" key="1">
    <citation type="journal article" date="2014" name="Int. J. Syst. Evol. Microbiol.">
        <title>Complete genome sequence of Corynebacterium casei LMG S-19264T (=DSM 44701T), isolated from a smear-ripened cheese.</title>
        <authorList>
            <consortium name="US DOE Joint Genome Institute (JGI-PGF)"/>
            <person name="Walter F."/>
            <person name="Albersmeier A."/>
            <person name="Kalinowski J."/>
            <person name="Ruckert C."/>
        </authorList>
    </citation>
    <scope>NUCLEOTIDE SEQUENCE</scope>
    <source>
        <strain evidence="1">CGMCC 4.3508</strain>
    </source>
</reference>
<keyword evidence="2" id="KW-1185">Reference proteome</keyword>
<organism evidence="1 2">
    <name type="scientific">Nocardia jinanensis</name>
    <dbReference type="NCBI Taxonomy" id="382504"/>
    <lineage>
        <taxon>Bacteria</taxon>
        <taxon>Bacillati</taxon>
        <taxon>Actinomycetota</taxon>
        <taxon>Actinomycetes</taxon>
        <taxon>Mycobacteriales</taxon>
        <taxon>Nocardiaceae</taxon>
        <taxon>Nocardia</taxon>
    </lineage>
</organism>
<evidence type="ECO:0008006" key="3">
    <source>
        <dbReference type="Google" id="ProtNLM"/>
    </source>
</evidence>
<proteinExistence type="predicted"/>
<dbReference type="Proteomes" id="UP000638263">
    <property type="component" value="Unassembled WGS sequence"/>
</dbReference>
<reference evidence="1" key="2">
    <citation type="submission" date="2020-09" db="EMBL/GenBank/DDBJ databases">
        <authorList>
            <person name="Sun Q."/>
            <person name="Zhou Y."/>
        </authorList>
    </citation>
    <scope>NUCLEOTIDE SEQUENCE</scope>
    <source>
        <strain evidence="1">CGMCC 4.3508</strain>
    </source>
</reference>
<dbReference type="RefSeq" id="WP_058856208.1">
    <property type="nucleotide sequence ID" value="NZ_BMMH01000024.1"/>
</dbReference>
<evidence type="ECO:0000313" key="2">
    <source>
        <dbReference type="Proteomes" id="UP000638263"/>
    </source>
</evidence>
<accession>A0A917RWA7</accession>
<name>A0A917RWA7_9NOCA</name>